<comment type="catalytic activity">
    <reaction evidence="4 5">
        <text>dUTP + H2O = dUMP + diphosphate + H(+)</text>
        <dbReference type="Rhea" id="RHEA:10248"/>
        <dbReference type="ChEBI" id="CHEBI:15377"/>
        <dbReference type="ChEBI" id="CHEBI:15378"/>
        <dbReference type="ChEBI" id="CHEBI:33019"/>
        <dbReference type="ChEBI" id="CHEBI:61555"/>
        <dbReference type="ChEBI" id="CHEBI:246422"/>
        <dbReference type="EC" id="3.6.1.23"/>
    </reaction>
</comment>
<keyword evidence="3 5" id="KW-0546">Nucleotide metabolism</keyword>
<evidence type="ECO:0000256" key="4">
    <source>
        <dbReference type="ARBA" id="ARBA00047686"/>
    </source>
</evidence>
<comment type="caution">
    <text evidence="5">Lacks conserved residue(s) required for the propagation of feature annotation.</text>
</comment>
<evidence type="ECO:0000313" key="8">
    <source>
        <dbReference type="Proteomes" id="UP000824105"/>
    </source>
</evidence>
<evidence type="ECO:0000259" key="6">
    <source>
        <dbReference type="Pfam" id="PF00692"/>
    </source>
</evidence>
<dbReference type="SUPFAM" id="SSF51283">
    <property type="entry name" value="dUTPase-like"/>
    <property type="match status" value="1"/>
</dbReference>
<keyword evidence="5" id="KW-0479">Metal-binding</keyword>
<dbReference type="InterPro" id="IPR008181">
    <property type="entry name" value="dUTPase"/>
</dbReference>
<keyword evidence="2 5" id="KW-0378">Hydrolase</keyword>
<evidence type="ECO:0000256" key="3">
    <source>
        <dbReference type="ARBA" id="ARBA00023080"/>
    </source>
</evidence>
<dbReference type="PANTHER" id="PTHR11241:SF0">
    <property type="entry name" value="DEOXYURIDINE 5'-TRIPHOSPHATE NUCLEOTIDOHYDROLASE"/>
    <property type="match status" value="1"/>
</dbReference>
<comment type="pathway">
    <text evidence="5">Pyrimidine metabolism; dUMP biosynthesis; dUMP from dCTP (dUTP route): step 2/2.</text>
</comment>
<dbReference type="CDD" id="cd07557">
    <property type="entry name" value="trimeric_dUTPase"/>
    <property type="match status" value="1"/>
</dbReference>
<name>A0A9D2JPC9_9FIRM</name>
<dbReference type="InterPro" id="IPR033704">
    <property type="entry name" value="dUTPase_trimeric"/>
</dbReference>
<dbReference type="InterPro" id="IPR036157">
    <property type="entry name" value="dUTPase-like_sf"/>
</dbReference>
<keyword evidence="5" id="KW-0460">Magnesium</keyword>
<dbReference type="GO" id="GO:0006226">
    <property type="term" value="P:dUMP biosynthetic process"/>
    <property type="evidence" value="ECO:0007669"/>
    <property type="project" value="UniProtKB-UniRule"/>
</dbReference>
<feature type="domain" description="dUTPase-like" evidence="6">
    <location>
        <begin position="16"/>
        <end position="148"/>
    </location>
</feature>
<reference evidence="7" key="1">
    <citation type="journal article" date="2021" name="PeerJ">
        <title>Extensive microbial diversity within the chicken gut microbiome revealed by metagenomics and culture.</title>
        <authorList>
            <person name="Gilroy R."/>
            <person name="Ravi A."/>
            <person name="Getino M."/>
            <person name="Pursley I."/>
            <person name="Horton D.L."/>
            <person name="Alikhan N.F."/>
            <person name="Baker D."/>
            <person name="Gharbi K."/>
            <person name="Hall N."/>
            <person name="Watson M."/>
            <person name="Adriaenssens E.M."/>
            <person name="Foster-Nyarko E."/>
            <person name="Jarju S."/>
            <person name="Secka A."/>
            <person name="Antonio M."/>
            <person name="Oren A."/>
            <person name="Chaudhuri R.R."/>
            <person name="La Ragione R."/>
            <person name="Hildebrand F."/>
            <person name="Pallen M.J."/>
        </authorList>
    </citation>
    <scope>NUCLEOTIDE SEQUENCE</scope>
    <source>
        <strain evidence="7">CHK188-11489</strain>
    </source>
</reference>
<reference evidence="7" key="2">
    <citation type="submission" date="2021-04" db="EMBL/GenBank/DDBJ databases">
        <authorList>
            <person name="Gilroy R."/>
        </authorList>
    </citation>
    <scope>NUCLEOTIDE SEQUENCE</scope>
    <source>
        <strain evidence="7">CHK188-11489</strain>
    </source>
</reference>
<dbReference type="NCBIfam" id="TIGR00576">
    <property type="entry name" value="dut"/>
    <property type="match status" value="1"/>
</dbReference>
<comment type="cofactor">
    <cofactor evidence="5">
        <name>Mg(2+)</name>
        <dbReference type="ChEBI" id="CHEBI:18420"/>
    </cofactor>
</comment>
<dbReference type="InterPro" id="IPR029054">
    <property type="entry name" value="dUTPase-like"/>
</dbReference>
<dbReference type="Pfam" id="PF00692">
    <property type="entry name" value="dUTPase"/>
    <property type="match status" value="1"/>
</dbReference>
<evidence type="ECO:0000256" key="5">
    <source>
        <dbReference type="HAMAP-Rule" id="MF_00116"/>
    </source>
</evidence>
<dbReference type="NCBIfam" id="NF001862">
    <property type="entry name" value="PRK00601.1"/>
    <property type="match status" value="1"/>
</dbReference>
<dbReference type="EC" id="3.6.1.23" evidence="5"/>
<protein>
    <recommendedName>
        <fullName evidence="5">Deoxyuridine 5'-triphosphate nucleotidohydrolase</fullName>
        <shortName evidence="5">dUTPase</shortName>
        <ecNumber evidence="5">3.6.1.23</ecNumber>
    </recommendedName>
    <alternativeName>
        <fullName evidence="5">dUTP pyrophosphatase</fullName>
    </alternativeName>
</protein>
<dbReference type="GO" id="GO:0046081">
    <property type="term" value="P:dUTP catabolic process"/>
    <property type="evidence" value="ECO:0007669"/>
    <property type="project" value="InterPro"/>
</dbReference>
<dbReference type="HAMAP" id="MF_00116">
    <property type="entry name" value="dUTPase_bact"/>
    <property type="match status" value="1"/>
</dbReference>
<dbReference type="GO" id="GO:0004170">
    <property type="term" value="F:dUTP diphosphatase activity"/>
    <property type="evidence" value="ECO:0007669"/>
    <property type="project" value="UniProtKB-UniRule"/>
</dbReference>
<sequence>MQPSKTVRYKLLDPRAKAPLYATPGAAAADLCALLDEPLTIAPMQRVLVPTGLAIELPGPDCVALVYARSGLSIKHGLCMANGVGVIDSDYRGELRVPMVNLSDAPYTVQPGERVAQLCIAPVWQAAFVPADTLTDTARGAGGFGSTGTV</sequence>
<feature type="binding site" evidence="5">
    <location>
        <begin position="69"/>
        <end position="71"/>
    </location>
    <ligand>
        <name>substrate</name>
    </ligand>
</feature>
<evidence type="ECO:0000313" key="7">
    <source>
        <dbReference type="EMBL" id="HIZ62226.1"/>
    </source>
</evidence>
<dbReference type="PANTHER" id="PTHR11241">
    <property type="entry name" value="DEOXYURIDINE 5'-TRIPHOSPHATE NUCLEOTIDOHYDROLASE"/>
    <property type="match status" value="1"/>
</dbReference>
<dbReference type="AlphaFoldDB" id="A0A9D2JPC9"/>
<comment type="function">
    <text evidence="5">This enzyme is involved in nucleotide metabolism: it produces dUMP, the immediate precursor of thymidine nucleotides and it decreases the intracellular concentration of dUTP so that uracil cannot be incorporated into DNA.</text>
</comment>
<feature type="binding site" evidence="5">
    <location>
        <position position="82"/>
    </location>
    <ligand>
        <name>substrate</name>
    </ligand>
</feature>
<evidence type="ECO:0000256" key="2">
    <source>
        <dbReference type="ARBA" id="ARBA00022801"/>
    </source>
</evidence>
<dbReference type="GO" id="GO:0000287">
    <property type="term" value="F:magnesium ion binding"/>
    <property type="evidence" value="ECO:0007669"/>
    <property type="project" value="UniProtKB-UniRule"/>
</dbReference>
<dbReference type="Gene3D" id="2.70.40.10">
    <property type="match status" value="1"/>
</dbReference>
<feature type="binding site" evidence="5">
    <location>
        <begin position="86"/>
        <end position="88"/>
    </location>
    <ligand>
        <name>substrate</name>
    </ligand>
</feature>
<organism evidence="7 8">
    <name type="scientific">Candidatus Gemmiger avistercoris</name>
    <dbReference type="NCBI Taxonomy" id="2838606"/>
    <lineage>
        <taxon>Bacteria</taxon>
        <taxon>Bacillati</taxon>
        <taxon>Bacillota</taxon>
        <taxon>Clostridia</taxon>
        <taxon>Eubacteriales</taxon>
        <taxon>Gemmiger</taxon>
    </lineage>
</organism>
<dbReference type="Proteomes" id="UP000824105">
    <property type="component" value="Unassembled WGS sequence"/>
</dbReference>
<evidence type="ECO:0000256" key="1">
    <source>
        <dbReference type="ARBA" id="ARBA00006581"/>
    </source>
</evidence>
<gene>
    <name evidence="5 7" type="primary">dut</name>
    <name evidence="7" type="ORF">H9724_05600</name>
</gene>
<accession>A0A9D2JPC9</accession>
<proteinExistence type="inferred from homology"/>
<dbReference type="EMBL" id="DXBF01000051">
    <property type="protein sequence ID" value="HIZ62226.1"/>
    <property type="molecule type" value="Genomic_DNA"/>
</dbReference>
<comment type="caution">
    <text evidence="7">The sequence shown here is derived from an EMBL/GenBank/DDBJ whole genome shotgun (WGS) entry which is preliminary data.</text>
</comment>
<comment type="similarity">
    <text evidence="1 5">Belongs to the dUTPase family.</text>
</comment>